<dbReference type="PANTHER" id="PTHR30249">
    <property type="entry name" value="PUTATIVE SEROTONIN TRANSPORTER"/>
    <property type="match status" value="1"/>
</dbReference>
<feature type="transmembrane region" description="Helical" evidence="5">
    <location>
        <begin position="211"/>
        <end position="234"/>
    </location>
</feature>
<evidence type="ECO:0000256" key="5">
    <source>
        <dbReference type="SAM" id="Phobius"/>
    </source>
</evidence>
<dbReference type="EMBL" id="AP019416">
    <property type="protein sequence ID" value="BBI48114.1"/>
    <property type="molecule type" value="Genomic_DNA"/>
</dbReference>
<name>A0ABM7GCG4_9GAMM</name>
<evidence type="ECO:0008006" key="8">
    <source>
        <dbReference type="Google" id="ProtNLM"/>
    </source>
</evidence>
<keyword evidence="4 5" id="KW-0472">Membrane</keyword>
<organism evidence="6 7">
    <name type="scientific">Vreelandella olivaria</name>
    <dbReference type="NCBI Taxonomy" id="390919"/>
    <lineage>
        <taxon>Bacteria</taxon>
        <taxon>Pseudomonadati</taxon>
        <taxon>Pseudomonadota</taxon>
        <taxon>Gammaproteobacteria</taxon>
        <taxon>Oceanospirillales</taxon>
        <taxon>Halomonadaceae</taxon>
        <taxon>Vreelandella</taxon>
    </lineage>
</organism>
<keyword evidence="3 5" id="KW-1133">Transmembrane helix</keyword>
<gene>
    <name evidence="6" type="ORF">HORIV_05350</name>
</gene>
<evidence type="ECO:0000313" key="6">
    <source>
        <dbReference type="EMBL" id="BBI48114.1"/>
    </source>
</evidence>
<feature type="transmembrane region" description="Helical" evidence="5">
    <location>
        <begin position="70"/>
        <end position="89"/>
    </location>
</feature>
<protein>
    <recommendedName>
        <fullName evidence="8">LrgB family protein</fullName>
    </recommendedName>
</protein>
<dbReference type="Proteomes" id="UP000289555">
    <property type="component" value="Chromosome"/>
</dbReference>
<keyword evidence="7" id="KW-1185">Reference proteome</keyword>
<feature type="transmembrane region" description="Helical" evidence="5">
    <location>
        <begin position="101"/>
        <end position="124"/>
    </location>
</feature>
<evidence type="ECO:0000256" key="2">
    <source>
        <dbReference type="ARBA" id="ARBA00022692"/>
    </source>
</evidence>
<proteinExistence type="predicted"/>
<accession>A0ABM7GCG4</accession>
<reference evidence="7" key="1">
    <citation type="journal article" date="2019" name="Microbiol. Resour. Announc.">
        <title>Complete Genome Sequence of Halomonas olivaria, a Moderately Halophilic Bacterium Isolated from Olive Processing Effluents, Obtained by Nanopore Sequencing.</title>
        <authorList>
            <person name="Nagata S."/>
            <person name="Ii K.M."/>
            <person name="Tsukimi T."/>
            <person name="Miura M.C."/>
            <person name="Galipon J."/>
            <person name="Arakawa K."/>
        </authorList>
    </citation>
    <scope>NUCLEOTIDE SEQUENCE [LARGE SCALE GENOMIC DNA]</scope>
    <source>
        <strain evidence="7">TYRC17</strain>
    </source>
</reference>
<feature type="transmembrane region" description="Helical" evidence="5">
    <location>
        <begin position="41"/>
        <end position="64"/>
    </location>
</feature>
<dbReference type="Pfam" id="PF04172">
    <property type="entry name" value="LrgB"/>
    <property type="match status" value="1"/>
</dbReference>
<dbReference type="InterPro" id="IPR007300">
    <property type="entry name" value="CidB/LrgB"/>
</dbReference>
<evidence type="ECO:0000256" key="4">
    <source>
        <dbReference type="ARBA" id="ARBA00023136"/>
    </source>
</evidence>
<evidence type="ECO:0000256" key="3">
    <source>
        <dbReference type="ARBA" id="ARBA00022989"/>
    </source>
</evidence>
<sequence>MPDNSSLLTLLTTTPLFAVGLTLAAYLLGSLLFQRLKRPSWLPAILIAALLLAGALALIGLPYATYQQGATWLTVLLGPATVALGMPLYQQLPRIVELWRPLAICLPIAATLAACYSLGIAWLLGSSDNVLASIAAKSVTAPIAIGITEQLGGTTALLLGALLVTGVITIPCVSLAARWLDIQDDRLIGFALGLNGHAIGTVRAFEISPTAGAFASLGMSLTGIFTALLLPLAWRLIGFNSLMGNGS</sequence>
<evidence type="ECO:0000313" key="7">
    <source>
        <dbReference type="Proteomes" id="UP000289555"/>
    </source>
</evidence>
<comment type="subcellular location">
    <subcellularLocation>
        <location evidence="1">Membrane</location>
        <topology evidence="1">Multi-pass membrane protein</topology>
    </subcellularLocation>
</comment>
<keyword evidence="2 5" id="KW-0812">Transmembrane</keyword>
<evidence type="ECO:0000256" key="1">
    <source>
        <dbReference type="ARBA" id="ARBA00004141"/>
    </source>
</evidence>
<dbReference type="PANTHER" id="PTHR30249:SF0">
    <property type="entry name" value="PLASTIDAL GLYCOLATE_GLYCERATE TRANSLOCATOR 1, CHLOROPLASTIC"/>
    <property type="match status" value="1"/>
</dbReference>
<feature type="transmembrane region" description="Helical" evidence="5">
    <location>
        <begin position="156"/>
        <end position="180"/>
    </location>
</feature>
<feature type="transmembrane region" description="Helical" evidence="5">
    <location>
        <begin position="6"/>
        <end position="29"/>
    </location>
</feature>